<feature type="compositionally biased region" description="Low complexity" evidence="1">
    <location>
        <begin position="342"/>
        <end position="351"/>
    </location>
</feature>
<sequence length="895" mass="101643">MEIVNNSFMPGDPRLIQQLVYELKSQGIFDQFRKECIADVDTKPAYQNLRQRVEGSVTSFLSQQTWRPDMNKNQVWIFRGGVERIVDQVVNPKINTVFLPQVEEVVYRYLGIEKPNRSEVKKELKIDVTDLLPTDLEAVSPESDHSDGKNDDITLNSLNTDSKLEEDESPPFEPIEVEQDFVQHEENSVDSHLSGFSGLQSHDSNPYNESKMEISNQDSQISQNSSESHLSIITSDENTKMDICEDSESKLIKPSDSELKMEIPVDSVNDSDQSCVQKDGEIKKMDKPDQNRKEDKKTDQKKYEEKNNKHEEKKLDEKKYEKKGDDKKVENSKDKKDKYKKSSSSSSNVSSNKDKDKSSSKYTSSSSSKEKDKSKDKKEGKNSSSSSKEKVRSEKEKSEKERSDKDKEKSDRDRNKSSSGNNSRHSSGNNKEKERTSKSSAKEFCSKDKESSSRDKESCSKDKDKEKSRASSSSTSRDSKSKSGHGDTKSKSSLDKHKKSDKASHNGRPSSSASSSTKRDKDKDKKRESKKESKDDHYSAKEKKNNRRSTDRDSNDGHSSKPSQSNSLLGNSLSRSQKISQESPNLNGGTGSGDSGSLDNVEQSSVVSYMQTSETTKNKEIIICADVHKFKYVKPKFASNFEEARKLMKIRKQLARLEKQNQLRLAQIDIAELPLINGINCEQKYNTDKVHQSKETMELDDSSEGSKTPEKKDVAISSNQTTPVLQSKDLSKESWEALEARLAQEMSNVNYDSYESPYDDYDCTGYNSVVLSPRKKICFADEKHVSPKKFFFKTENNYIDEKQTTQTGLKTEKDTTDEIHIGMQEKFADMIENKGQEYKNEINMETDTKLSEMIEPTKDEYENTTDSSLKTDEDQKTTKDALVKMVTPSEIENKK</sequence>
<feature type="compositionally biased region" description="Basic and acidic residues" evidence="1">
    <location>
        <begin position="368"/>
        <end position="416"/>
    </location>
</feature>
<feature type="compositionally biased region" description="Basic and acidic residues" evidence="1">
    <location>
        <begin position="430"/>
        <end position="469"/>
    </location>
</feature>
<dbReference type="EMBL" id="JAPWTK010000227">
    <property type="protein sequence ID" value="KAJ8945161.1"/>
    <property type="molecule type" value="Genomic_DNA"/>
</dbReference>
<feature type="compositionally biased region" description="Basic and acidic residues" evidence="1">
    <location>
        <begin position="237"/>
        <end position="263"/>
    </location>
</feature>
<feature type="compositionally biased region" description="Basic and acidic residues" evidence="1">
    <location>
        <begin position="477"/>
        <end position="495"/>
    </location>
</feature>
<dbReference type="PANTHER" id="PTHR31532:SF10">
    <property type="entry name" value="BIORIENTATION OF CHROMOSOMES IN CELL DIVISION PROTEIN 1-LIKE 1"/>
    <property type="match status" value="1"/>
</dbReference>
<feature type="region of interest" description="Disordered" evidence="1">
    <location>
        <begin position="184"/>
        <end position="603"/>
    </location>
</feature>
<feature type="region of interest" description="Disordered" evidence="1">
    <location>
        <begin position="690"/>
        <end position="723"/>
    </location>
</feature>
<feature type="compositionally biased region" description="Basic and acidic residues" evidence="1">
    <location>
        <begin position="142"/>
        <end position="152"/>
    </location>
</feature>
<name>A0AAV8Y3J2_9CUCU</name>
<proteinExistence type="predicted"/>
<keyword evidence="4" id="KW-1185">Reference proteome</keyword>
<feature type="compositionally biased region" description="Low complexity" evidence="1">
    <location>
        <begin position="417"/>
        <end position="429"/>
    </location>
</feature>
<feature type="compositionally biased region" description="Basic and acidic residues" evidence="1">
    <location>
        <begin position="851"/>
        <end position="861"/>
    </location>
</feature>
<reference evidence="3" key="1">
    <citation type="journal article" date="2023" name="Insect Mol. Biol.">
        <title>Genome sequencing provides insights into the evolution of gene families encoding plant cell wall-degrading enzymes in longhorned beetles.</title>
        <authorList>
            <person name="Shin N.R."/>
            <person name="Okamura Y."/>
            <person name="Kirsch R."/>
            <person name="Pauchet Y."/>
        </authorList>
    </citation>
    <scope>NUCLEOTIDE SEQUENCE</scope>
    <source>
        <strain evidence="3">AMC_N1</strain>
    </source>
</reference>
<evidence type="ECO:0000313" key="3">
    <source>
        <dbReference type="EMBL" id="KAJ8945161.1"/>
    </source>
</evidence>
<gene>
    <name evidence="3" type="ORF">NQ318_001626</name>
</gene>
<feature type="compositionally biased region" description="Low complexity" evidence="1">
    <location>
        <begin position="563"/>
        <end position="577"/>
    </location>
</feature>
<feature type="compositionally biased region" description="Low complexity" evidence="1">
    <location>
        <begin position="214"/>
        <end position="233"/>
    </location>
</feature>
<evidence type="ECO:0000313" key="4">
    <source>
        <dbReference type="Proteomes" id="UP001162162"/>
    </source>
</evidence>
<dbReference type="GO" id="GO:0048188">
    <property type="term" value="C:Set1C/COMPASS complex"/>
    <property type="evidence" value="ECO:0007669"/>
    <property type="project" value="TreeGrafter"/>
</dbReference>
<organism evidence="3 4">
    <name type="scientific">Aromia moschata</name>
    <dbReference type="NCBI Taxonomy" id="1265417"/>
    <lineage>
        <taxon>Eukaryota</taxon>
        <taxon>Metazoa</taxon>
        <taxon>Ecdysozoa</taxon>
        <taxon>Arthropoda</taxon>
        <taxon>Hexapoda</taxon>
        <taxon>Insecta</taxon>
        <taxon>Pterygota</taxon>
        <taxon>Neoptera</taxon>
        <taxon>Endopterygota</taxon>
        <taxon>Coleoptera</taxon>
        <taxon>Polyphaga</taxon>
        <taxon>Cucujiformia</taxon>
        <taxon>Chrysomeloidea</taxon>
        <taxon>Cerambycidae</taxon>
        <taxon>Cerambycinae</taxon>
        <taxon>Callichromatini</taxon>
        <taxon>Aromia</taxon>
    </lineage>
</organism>
<dbReference type="Pfam" id="PF05205">
    <property type="entry name" value="COMPASS-Shg1"/>
    <property type="match status" value="1"/>
</dbReference>
<dbReference type="GO" id="GO:0031297">
    <property type="term" value="P:replication fork processing"/>
    <property type="evidence" value="ECO:0007669"/>
    <property type="project" value="TreeGrafter"/>
</dbReference>
<dbReference type="InterPro" id="IPR055264">
    <property type="entry name" value="BOD1/SHG1_dom"/>
</dbReference>
<feature type="compositionally biased region" description="Basic and acidic residues" evidence="1">
    <location>
        <begin position="278"/>
        <end position="337"/>
    </location>
</feature>
<protein>
    <recommendedName>
        <fullName evidence="2">BOD1/SHG1 domain-containing protein</fullName>
    </recommendedName>
</protein>
<evidence type="ECO:0000259" key="2">
    <source>
        <dbReference type="Pfam" id="PF05205"/>
    </source>
</evidence>
<evidence type="ECO:0000256" key="1">
    <source>
        <dbReference type="SAM" id="MobiDB-lite"/>
    </source>
</evidence>
<feature type="region of interest" description="Disordered" evidence="1">
    <location>
        <begin position="851"/>
        <end position="895"/>
    </location>
</feature>
<comment type="caution">
    <text evidence="3">The sequence shown here is derived from an EMBL/GenBank/DDBJ whole genome shotgun (WGS) entry which is preliminary data.</text>
</comment>
<dbReference type="Proteomes" id="UP001162162">
    <property type="component" value="Unassembled WGS sequence"/>
</dbReference>
<feature type="region of interest" description="Disordered" evidence="1">
    <location>
        <begin position="138"/>
        <end position="171"/>
    </location>
</feature>
<feature type="compositionally biased region" description="Basic and acidic residues" evidence="1">
    <location>
        <begin position="869"/>
        <end position="882"/>
    </location>
</feature>
<feature type="compositionally biased region" description="Basic and acidic residues" evidence="1">
    <location>
        <begin position="517"/>
        <end position="559"/>
    </location>
</feature>
<feature type="compositionally biased region" description="Polar residues" evidence="1">
    <location>
        <begin position="197"/>
        <end position="208"/>
    </location>
</feature>
<feature type="domain" description="BOD1/SHG1" evidence="2">
    <location>
        <begin position="18"/>
        <end position="102"/>
    </location>
</feature>
<accession>A0AAV8Y3J2</accession>
<dbReference type="AlphaFoldDB" id="A0AAV8Y3J2"/>
<dbReference type="PANTHER" id="PTHR31532">
    <property type="entry name" value="BIORIENTATION OF CHROMOSOMES IN CELL DIVISION 1 FAMILY MEMBER"/>
    <property type="match status" value="1"/>
</dbReference>